<reference evidence="2 3" key="1">
    <citation type="submission" date="2023-07" db="EMBL/GenBank/DDBJ databases">
        <title>Closed genome sequence of Methanimicrococcus sp. Es2.</title>
        <authorList>
            <person name="Protasov E."/>
            <person name="Platt K."/>
            <person name="Reeh H."/>
            <person name="Poehlein A."/>
            <person name="Daniel R."/>
            <person name="Brune A."/>
        </authorList>
    </citation>
    <scope>NUCLEOTIDE SEQUENCE [LARGE SCALE GENOMIC DNA]</scope>
    <source>
        <strain evidence="2 3">Es2</strain>
    </source>
</reference>
<dbReference type="AlphaFoldDB" id="A0AA96V948"/>
<dbReference type="EMBL" id="CP131062">
    <property type="protein sequence ID" value="WNY29022.1"/>
    <property type="molecule type" value="Genomic_DNA"/>
</dbReference>
<feature type="transmembrane region" description="Helical" evidence="1">
    <location>
        <begin position="35"/>
        <end position="53"/>
    </location>
</feature>
<protein>
    <submittedName>
        <fullName evidence="2">Uncharacterized protein</fullName>
    </submittedName>
</protein>
<keyword evidence="1" id="KW-1133">Transmembrane helix</keyword>
<keyword evidence="1" id="KW-0812">Transmembrane</keyword>
<keyword evidence="3" id="KW-1185">Reference proteome</keyword>
<name>A0AA96V948_9EURY</name>
<proteinExistence type="predicted"/>
<gene>
    <name evidence="2" type="ORF">MmiEs2_12360</name>
</gene>
<feature type="transmembrane region" description="Helical" evidence="1">
    <location>
        <begin position="126"/>
        <end position="146"/>
    </location>
</feature>
<sequence>MKISKNKEMFNLLLFISLLFILFILSYLFVTYELIILFVFGLIILLFGSFLYGCFSKNQIFSALFGFLIYPVFLAGGEFNNLLNTNLDFEFIISCIFSEIMLMSILNAAIGWLAASDLEDRDKQMFRYMTAVFLFVFYLMIFTGAFHPN</sequence>
<evidence type="ECO:0000313" key="2">
    <source>
        <dbReference type="EMBL" id="WNY29022.1"/>
    </source>
</evidence>
<feature type="transmembrane region" description="Helical" evidence="1">
    <location>
        <begin position="60"/>
        <end position="79"/>
    </location>
</feature>
<keyword evidence="1" id="KW-0472">Membrane</keyword>
<evidence type="ECO:0000313" key="3">
    <source>
        <dbReference type="Proteomes" id="UP001302662"/>
    </source>
</evidence>
<dbReference type="RefSeq" id="WP_316559022.1">
    <property type="nucleotide sequence ID" value="NZ_CP131062.1"/>
</dbReference>
<dbReference type="GeneID" id="85197708"/>
<accession>A0AA96V948</accession>
<evidence type="ECO:0000256" key="1">
    <source>
        <dbReference type="SAM" id="Phobius"/>
    </source>
</evidence>
<feature type="transmembrane region" description="Helical" evidence="1">
    <location>
        <begin position="91"/>
        <end position="114"/>
    </location>
</feature>
<organism evidence="2 3">
    <name type="scientific">Methanimicrococcus stummii</name>
    <dbReference type="NCBI Taxonomy" id="3028294"/>
    <lineage>
        <taxon>Archaea</taxon>
        <taxon>Methanobacteriati</taxon>
        <taxon>Methanobacteriota</taxon>
        <taxon>Stenosarchaea group</taxon>
        <taxon>Methanomicrobia</taxon>
        <taxon>Methanosarcinales</taxon>
        <taxon>Methanosarcinaceae</taxon>
        <taxon>Methanimicrococcus</taxon>
    </lineage>
</organism>
<dbReference type="Proteomes" id="UP001302662">
    <property type="component" value="Chromosome"/>
</dbReference>
<feature type="transmembrane region" description="Helical" evidence="1">
    <location>
        <begin position="12"/>
        <end position="29"/>
    </location>
</feature>
<dbReference type="KEGG" id="mees:MmiEs2_12360"/>